<evidence type="ECO:0000313" key="2">
    <source>
        <dbReference type="Proteomes" id="UP000821845"/>
    </source>
</evidence>
<name>A0ACB7TB79_HYAAI</name>
<evidence type="ECO:0000313" key="1">
    <source>
        <dbReference type="EMBL" id="KAH6944777.1"/>
    </source>
</evidence>
<gene>
    <name evidence="1" type="ORF">HPB50_005120</name>
</gene>
<proteinExistence type="predicted"/>
<keyword evidence="2" id="KW-1185">Reference proteome</keyword>
<dbReference type="Proteomes" id="UP000821845">
    <property type="component" value="Chromosome 1"/>
</dbReference>
<sequence length="152" mass="17066">MARREQIRRRGPPRIKKGLLRRDACPSNERQPWWGPRLPKVTREWERGPVPVPGRPPERDRVAAADRGKTAHTAGRRSLASAGPRRRPPRVAAAAREARRERQRPPPSPPSLSLQLFLSLACTDRDTSAGPDTTLETGLTPAKLYPFEARSF</sequence>
<reference evidence="1" key="1">
    <citation type="submission" date="2020-05" db="EMBL/GenBank/DDBJ databases">
        <title>Large-scale comparative analyses of tick genomes elucidate their genetic diversity and vector capacities.</title>
        <authorList>
            <person name="Jia N."/>
            <person name="Wang J."/>
            <person name="Shi W."/>
            <person name="Du L."/>
            <person name="Sun Y."/>
            <person name="Zhan W."/>
            <person name="Jiang J."/>
            <person name="Wang Q."/>
            <person name="Zhang B."/>
            <person name="Ji P."/>
            <person name="Sakyi L.B."/>
            <person name="Cui X."/>
            <person name="Yuan T."/>
            <person name="Jiang B."/>
            <person name="Yang W."/>
            <person name="Lam T.T.-Y."/>
            <person name="Chang Q."/>
            <person name="Ding S."/>
            <person name="Wang X."/>
            <person name="Zhu J."/>
            <person name="Ruan X."/>
            <person name="Zhao L."/>
            <person name="Wei J."/>
            <person name="Que T."/>
            <person name="Du C."/>
            <person name="Cheng J."/>
            <person name="Dai P."/>
            <person name="Han X."/>
            <person name="Huang E."/>
            <person name="Gao Y."/>
            <person name="Liu J."/>
            <person name="Shao H."/>
            <person name="Ye R."/>
            <person name="Li L."/>
            <person name="Wei W."/>
            <person name="Wang X."/>
            <person name="Wang C."/>
            <person name="Yang T."/>
            <person name="Huo Q."/>
            <person name="Li W."/>
            <person name="Guo W."/>
            <person name="Chen H."/>
            <person name="Zhou L."/>
            <person name="Ni X."/>
            <person name="Tian J."/>
            <person name="Zhou Y."/>
            <person name="Sheng Y."/>
            <person name="Liu T."/>
            <person name="Pan Y."/>
            <person name="Xia L."/>
            <person name="Li J."/>
            <person name="Zhao F."/>
            <person name="Cao W."/>
        </authorList>
    </citation>
    <scope>NUCLEOTIDE SEQUENCE</scope>
    <source>
        <strain evidence="1">Hyas-2018</strain>
    </source>
</reference>
<comment type="caution">
    <text evidence="1">The sequence shown here is derived from an EMBL/GenBank/DDBJ whole genome shotgun (WGS) entry which is preliminary data.</text>
</comment>
<organism evidence="1 2">
    <name type="scientific">Hyalomma asiaticum</name>
    <name type="common">Tick</name>
    <dbReference type="NCBI Taxonomy" id="266040"/>
    <lineage>
        <taxon>Eukaryota</taxon>
        <taxon>Metazoa</taxon>
        <taxon>Ecdysozoa</taxon>
        <taxon>Arthropoda</taxon>
        <taxon>Chelicerata</taxon>
        <taxon>Arachnida</taxon>
        <taxon>Acari</taxon>
        <taxon>Parasitiformes</taxon>
        <taxon>Ixodida</taxon>
        <taxon>Ixodoidea</taxon>
        <taxon>Ixodidae</taxon>
        <taxon>Hyalomminae</taxon>
        <taxon>Hyalomma</taxon>
    </lineage>
</organism>
<protein>
    <submittedName>
        <fullName evidence="1">Uncharacterized protein</fullName>
    </submittedName>
</protein>
<dbReference type="EMBL" id="CM023481">
    <property type="protein sequence ID" value="KAH6944777.1"/>
    <property type="molecule type" value="Genomic_DNA"/>
</dbReference>
<accession>A0ACB7TB79</accession>